<dbReference type="InterPro" id="IPR011059">
    <property type="entry name" value="Metal-dep_hydrolase_composite"/>
</dbReference>
<dbReference type="GO" id="GO:0004157">
    <property type="term" value="F:dihydropyrimidinase activity"/>
    <property type="evidence" value="ECO:0007669"/>
    <property type="project" value="UniProtKB-EC"/>
</dbReference>
<evidence type="ECO:0000313" key="13">
    <source>
        <dbReference type="RefSeq" id="XP_025421773.1"/>
    </source>
</evidence>
<dbReference type="GO" id="GO:0006208">
    <property type="term" value="P:pyrimidine nucleobase catabolic process"/>
    <property type="evidence" value="ECO:0007669"/>
    <property type="project" value="TreeGrafter"/>
</dbReference>
<evidence type="ECO:0000256" key="8">
    <source>
        <dbReference type="ARBA" id="ARBA00039113"/>
    </source>
</evidence>
<comment type="PTM">
    <text evidence="9">Carbamylation allows a single lysine to coordinate two divalent metal cations.</text>
</comment>
<keyword evidence="12" id="KW-1185">Reference proteome</keyword>
<comment type="similarity">
    <text evidence="2">Belongs to the metallo-dependent hydrolases superfamily. Hydantoinase/dihydropyrimidinase family.</text>
</comment>
<dbReference type="Gene3D" id="2.30.40.10">
    <property type="entry name" value="Urease, subunit C, domain 1"/>
    <property type="match status" value="1"/>
</dbReference>
<feature type="modified residue" description="N6-carboxylysine" evidence="9">
    <location>
        <position position="170"/>
    </location>
</feature>
<evidence type="ECO:0000256" key="2">
    <source>
        <dbReference type="ARBA" id="ARBA00008829"/>
    </source>
</evidence>
<accession>A0A8B8GFP1</accession>
<name>A0A8B8GFP1_9HEMI</name>
<proteinExistence type="inferred from homology"/>
<sequence length="587" mass="64614">MANQTNPVKKVPIHLQSSQNRILIKNGKIINADKMFDSDVYIEDGIIRMIGCNLIIPGGTRIIDATSMLVMPGGIDPHTHLELEFMGAVSVDDFYQGTKAAIAGGTTMIIDFVLPSKGESLLDAYHKWRTRATNKVCCDYGLHVGIPSWSDEVRREMEDLCKSHGINSFKMFMAYKGVFMLNDSDLYNTFEACKELGAIPMVHAENGDIIFENTKRLLKSGINGPDGHGLSRPEEVEAEAVNRACTLSNQVGSPLYIVHIMSKQAAEVLAKYRTKQIKQNGSAKIFGETLAASVGTHWDDKKLTSWTDAAAHVLSPPLRSDPNTPSFLLNMLASDNLQTTGSDNATFNSNQKCMGKDDFSKIPNGVNGIEDRMSVIWEKGVEAGIIDPCRFVAITSTNAAKIFNIYPKKGCIDVGSDADIVIWNPKGKHTISAKTHHQAVDYNIFEGMECHGVPEYVLVGGRVCLDEGNLKVVQGYGKFIPMPTHSEFVYNNEKVSEVQEEYENNDHDNEIDIKTSKLQISPPSSIISDVSTCTKSSMIHTGKGMRMEGQRDLQSSSFSISSEFNDPVKKSSIRVKNPPGGQSMGFW</sequence>
<dbReference type="InterPro" id="IPR032466">
    <property type="entry name" value="Metal_Hydrolase"/>
</dbReference>
<dbReference type="Pfam" id="PF01979">
    <property type="entry name" value="Amidohydro_1"/>
    <property type="match status" value="1"/>
</dbReference>
<gene>
    <name evidence="13" type="primary">LOC112691648</name>
</gene>
<dbReference type="Proteomes" id="UP000694846">
    <property type="component" value="Unplaced"/>
</dbReference>
<dbReference type="PANTHER" id="PTHR11647">
    <property type="entry name" value="HYDRANTOINASE/DIHYDROPYRIMIDINASE FAMILY MEMBER"/>
    <property type="match status" value="1"/>
</dbReference>
<dbReference type="GO" id="GO:0046872">
    <property type="term" value="F:metal ion binding"/>
    <property type="evidence" value="ECO:0007669"/>
    <property type="project" value="UniProtKB-KW"/>
</dbReference>
<reference evidence="13" key="1">
    <citation type="submission" date="2025-08" db="UniProtKB">
        <authorList>
            <consortium name="RefSeq"/>
        </authorList>
    </citation>
    <scope>IDENTIFICATION</scope>
    <source>
        <tissue evidence="13">Whole body</tissue>
    </source>
</reference>
<evidence type="ECO:0000256" key="5">
    <source>
        <dbReference type="ARBA" id="ARBA00022801"/>
    </source>
</evidence>
<dbReference type="EC" id="3.5.2.2" evidence="8"/>
<dbReference type="SUPFAM" id="SSF51338">
    <property type="entry name" value="Composite domain of metallo-dependent hydrolases"/>
    <property type="match status" value="2"/>
</dbReference>
<dbReference type="CTD" id="40675"/>
<keyword evidence="4" id="KW-0479">Metal-binding</keyword>
<evidence type="ECO:0000256" key="3">
    <source>
        <dbReference type="ARBA" id="ARBA00011881"/>
    </source>
</evidence>
<evidence type="ECO:0000256" key="1">
    <source>
        <dbReference type="ARBA" id="ARBA00001947"/>
    </source>
</evidence>
<evidence type="ECO:0000256" key="7">
    <source>
        <dbReference type="ARBA" id="ARBA00036696"/>
    </source>
</evidence>
<evidence type="ECO:0000256" key="10">
    <source>
        <dbReference type="SAM" id="MobiDB-lite"/>
    </source>
</evidence>
<feature type="region of interest" description="Disordered" evidence="10">
    <location>
        <begin position="544"/>
        <end position="587"/>
    </location>
</feature>
<dbReference type="CDD" id="cd01314">
    <property type="entry name" value="D-HYD"/>
    <property type="match status" value="1"/>
</dbReference>
<dbReference type="InterPro" id="IPR006680">
    <property type="entry name" value="Amidohydro-rel"/>
</dbReference>
<protein>
    <recommendedName>
        <fullName evidence="8">dihydropyrimidinase</fullName>
        <ecNumber evidence="8">3.5.2.2</ecNumber>
    </recommendedName>
</protein>
<dbReference type="AlphaFoldDB" id="A0A8B8GFP1"/>
<keyword evidence="5" id="KW-0378">Hydrolase</keyword>
<evidence type="ECO:0000256" key="4">
    <source>
        <dbReference type="ARBA" id="ARBA00022723"/>
    </source>
</evidence>
<dbReference type="GeneID" id="112691648"/>
<dbReference type="InterPro" id="IPR011778">
    <property type="entry name" value="Hydantoinase/dihydroPyrase"/>
</dbReference>
<keyword evidence="6" id="KW-0862">Zinc</keyword>
<dbReference type="GO" id="GO:0005829">
    <property type="term" value="C:cytosol"/>
    <property type="evidence" value="ECO:0007669"/>
    <property type="project" value="TreeGrafter"/>
</dbReference>
<dbReference type="PANTHER" id="PTHR11647:SF1">
    <property type="entry name" value="COLLAPSIN RESPONSE MEDIATOR PROTEIN"/>
    <property type="match status" value="1"/>
</dbReference>
<dbReference type="Gene3D" id="3.20.20.140">
    <property type="entry name" value="Metal-dependent hydrolases"/>
    <property type="match status" value="1"/>
</dbReference>
<evidence type="ECO:0000259" key="11">
    <source>
        <dbReference type="Pfam" id="PF01979"/>
    </source>
</evidence>
<evidence type="ECO:0000256" key="6">
    <source>
        <dbReference type="ARBA" id="ARBA00022833"/>
    </source>
</evidence>
<dbReference type="NCBIfam" id="TIGR02033">
    <property type="entry name" value="D-hydantoinase"/>
    <property type="match status" value="1"/>
</dbReference>
<feature type="domain" description="Amidohydrolase-related" evidence="11">
    <location>
        <begin position="69"/>
        <end position="463"/>
    </location>
</feature>
<dbReference type="InterPro" id="IPR050378">
    <property type="entry name" value="Metallo-dep_Hydrolases_sf"/>
</dbReference>
<evidence type="ECO:0000313" key="12">
    <source>
        <dbReference type="Proteomes" id="UP000694846"/>
    </source>
</evidence>
<dbReference type="SUPFAM" id="SSF51556">
    <property type="entry name" value="Metallo-dependent hydrolases"/>
    <property type="match status" value="1"/>
</dbReference>
<comment type="cofactor">
    <cofactor evidence="1">
        <name>Zn(2+)</name>
        <dbReference type="ChEBI" id="CHEBI:29105"/>
    </cofactor>
</comment>
<evidence type="ECO:0000256" key="9">
    <source>
        <dbReference type="PIRSR" id="PIRSR611778-50"/>
    </source>
</evidence>
<comment type="subunit">
    <text evidence="3">Homotetramer.</text>
</comment>
<comment type="catalytic activity">
    <reaction evidence="7">
        <text>5,6-dihydrouracil + H2O = 3-(carbamoylamino)propanoate + H(+)</text>
        <dbReference type="Rhea" id="RHEA:16121"/>
        <dbReference type="ChEBI" id="CHEBI:11892"/>
        <dbReference type="ChEBI" id="CHEBI:15377"/>
        <dbReference type="ChEBI" id="CHEBI:15378"/>
        <dbReference type="ChEBI" id="CHEBI:15901"/>
        <dbReference type="EC" id="3.5.2.2"/>
    </reaction>
</comment>
<dbReference type="RefSeq" id="XP_025421773.1">
    <property type="nucleotide sequence ID" value="XM_025565988.1"/>
</dbReference>
<dbReference type="OrthoDB" id="10258955at2759"/>
<organism evidence="12 13">
    <name type="scientific">Sipha flava</name>
    <name type="common">yellow sugarcane aphid</name>
    <dbReference type="NCBI Taxonomy" id="143950"/>
    <lineage>
        <taxon>Eukaryota</taxon>
        <taxon>Metazoa</taxon>
        <taxon>Ecdysozoa</taxon>
        <taxon>Arthropoda</taxon>
        <taxon>Hexapoda</taxon>
        <taxon>Insecta</taxon>
        <taxon>Pterygota</taxon>
        <taxon>Neoptera</taxon>
        <taxon>Paraneoptera</taxon>
        <taxon>Hemiptera</taxon>
        <taxon>Sternorrhyncha</taxon>
        <taxon>Aphidomorpha</taxon>
        <taxon>Aphidoidea</taxon>
        <taxon>Aphididae</taxon>
        <taxon>Sipha</taxon>
    </lineage>
</organism>
<dbReference type="FunFam" id="3.20.20.140:FF:000001">
    <property type="entry name" value="Dihydropyrimidinase like 3"/>
    <property type="match status" value="1"/>
</dbReference>